<dbReference type="PROSITE" id="PS51257">
    <property type="entry name" value="PROKAR_LIPOPROTEIN"/>
    <property type="match status" value="1"/>
</dbReference>
<evidence type="ECO:0000313" key="2">
    <source>
        <dbReference type="Proteomes" id="UP001162741"/>
    </source>
</evidence>
<keyword evidence="2" id="KW-1185">Reference proteome</keyword>
<name>A0ABY6IZG1_9BACT</name>
<organism evidence="1 2">
    <name type="scientific">Chitinophaga horti</name>
    <dbReference type="NCBI Taxonomy" id="2920382"/>
    <lineage>
        <taxon>Bacteria</taxon>
        <taxon>Pseudomonadati</taxon>
        <taxon>Bacteroidota</taxon>
        <taxon>Chitinophagia</taxon>
        <taxon>Chitinophagales</taxon>
        <taxon>Chitinophagaceae</taxon>
        <taxon>Chitinophaga</taxon>
    </lineage>
</organism>
<evidence type="ECO:0000313" key="1">
    <source>
        <dbReference type="EMBL" id="UYQ92760.1"/>
    </source>
</evidence>
<dbReference type="Proteomes" id="UP001162741">
    <property type="component" value="Chromosome"/>
</dbReference>
<dbReference type="EMBL" id="CP107006">
    <property type="protein sequence ID" value="UYQ92760.1"/>
    <property type="molecule type" value="Genomic_DNA"/>
</dbReference>
<proteinExistence type="predicted"/>
<reference evidence="1" key="1">
    <citation type="submission" date="2022-10" db="EMBL/GenBank/DDBJ databases">
        <title>Chitinophaga sp. nov., isolated from soil.</title>
        <authorList>
            <person name="Jeon C.O."/>
        </authorList>
    </citation>
    <scope>NUCLEOTIDE SEQUENCE</scope>
    <source>
        <strain evidence="1">R8</strain>
    </source>
</reference>
<gene>
    <name evidence="1" type="ORF">MKQ68_22020</name>
</gene>
<protein>
    <submittedName>
        <fullName evidence="1">Uncharacterized protein</fullName>
    </submittedName>
</protein>
<accession>A0ABY6IZG1</accession>
<sequence>MRYLSLLAVAALFACNQERAKTDTTGYDVISEKTYVVRPAQPAEGDSIEIGFYNKQQEMIALLEKSNFKAKSLTNDSLLFRQSNGQELQIIVPKPSDAAGKFSIIAFDPQKNPLFINLNKGTNQVTQYISAK</sequence>
<dbReference type="RefSeq" id="WP_264280968.1">
    <property type="nucleotide sequence ID" value="NZ_CP107006.1"/>
</dbReference>